<accession>A0ABT7PRE0</accession>
<keyword evidence="1" id="KW-0732">Signal</keyword>
<evidence type="ECO:0000256" key="1">
    <source>
        <dbReference type="SAM" id="SignalP"/>
    </source>
</evidence>
<reference evidence="2 3" key="1">
    <citation type="submission" date="2023-06" db="EMBL/GenBank/DDBJ databases">
        <title>Roseiconus lacunae JC819 isolated from Gulf of Mannar region, Tamil Nadu.</title>
        <authorList>
            <person name="Pk S."/>
            <person name="Ch S."/>
            <person name="Ch V.R."/>
        </authorList>
    </citation>
    <scope>NUCLEOTIDE SEQUENCE [LARGE SCALE GENOMIC DNA]</scope>
    <source>
        <strain evidence="2 3">JC819</strain>
    </source>
</reference>
<gene>
    <name evidence="2" type="ORF">QTN89_25890</name>
</gene>
<name>A0ABT7PRE0_9BACT</name>
<dbReference type="PROSITE" id="PS51318">
    <property type="entry name" value="TAT"/>
    <property type="match status" value="1"/>
</dbReference>
<dbReference type="EMBL" id="JASZZN010000028">
    <property type="protein sequence ID" value="MDM4018911.1"/>
    <property type="molecule type" value="Genomic_DNA"/>
</dbReference>
<proteinExistence type="predicted"/>
<dbReference type="InterPro" id="IPR015943">
    <property type="entry name" value="WD40/YVTN_repeat-like_dom_sf"/>
</dbReference>
<evidence type="ECO:0000313" key="2">
    <source>
        <dbReference type="EMBL" id="MDM4018911.1"/>
    </source>
</evidence>
<dbReference type="Gene3D" id="2.130.10.10">
    <property type="entry name" value="YVTN repeat-like/Quinoprotein amine dehydrogenase"/>
    <property type="match status" value="1"/>
</dbReference>
<sequence length="435" mass="48951">MRISRRSFGLLAGSTAASLAASSSWAESVATGGTGPLETFVPCRAITKGPQQHWFGYYDKREFDPTNTLVLSNEVGFEGRSPTGDDQINVGYVDTKSDDQWVPIGTSRAWGWQQGCMLQWIGDDGKQILWNDREGDSFVCRIYSTETKQTRTIGMPIYTVAPNGKFGLSADFRRIDNLRPGYGYDGLADPNVNRRAPDDSGIWRVDLETGESTLILSLADVAEIAWPDGDKHADAWHYFNHLLVSPDSERFIVLHRYRPEFDPQTLQFKGGFVTRMLTADVDGSDRYVIDPSGYTSHFIWNGNDAVTMWTRPAGMKNGFYDLTDKTDQVRPIGQDKMPTNGHNTYLPAPYQDWILNDTYPDRKTSRQTVYLYHVPSGRRYDLGHFPSPKAYRGEWRCDTHPRSSNDGKLVAIDSPHDGGRQVYLLDVAEILAKHG</sequence>
<dbReference type="Proteomes" id="UP001239462">
    <property type="component" value="Unassembled WGS sequence"/>
</dbReference>
<comment type="caution">
    <text evidence="2">The sequence shown here is derived from an EMBL/GenBank/DDBJ whole genome shotgun (WGS) entry which is preliminary data.</text>
</comment>
<feature type="signal peptide" evidence="1">
    <location>
        <begin position="1"/>
        <end position="26"/>
    </location>
</feature>
<dbReference type="SUPFAM" id="SSF69304">
    <property type="entry name" value="Tricorn protease N-terminal domain"/>
    <property type="match status" value="1"/>
</dbReference>
<evidence type="ECO:0008006" key="4">
    <source>
        <dbReference type="Google" id="ProtNLM"/>
    </source>
</evidence>
<protein>
    <recommendedName>
        <fullName evidence="4">Secreted protein</fullName>
    </recommendedName>
</protein>
<organism evidence="2 3">
    <name type="scientific">Roseiconus lacunae</name>
    <dbReference type="NCBI Taxonomy" id="2605694"/>
    <lineage>
        <taxon>Bacteria</taxon>
        <taxon>Pseudomonadati</taxon>
        <taxon>Planctomycetota</taxon>
        <taxon>Planctomycetia</taxon>
        <taxon>Pirellulales</taxon>
        <taxon>Pirellulaceae</taxon>
        <taxon>Roseiconus</taxon>
    </lineage>
</organism>
<keyword evidence="3" id="KW-1185">Reference proteome</keyword>
<evidence type="ECO:0000313" key="3">
    <source>
        <dbReference type="Proteomes" id="UP001239462"/>
    </source>
</evidence>
<dbReference type="RefSeq" id="WP_149498128.1">
    <property type="nucleotide sequence ID" value="NZ_CP141221.1"/>
</dbReference>
<feature type="chain" id="PRO_5045644828" description="Secreted protein" evidence="1">
    <location>
        <begin position="27"/>
        <end position="435"/>
    </location>
</feature>
<dbReference type="InterPro" id="IPR006311">
    <property type="entry name" value="TAT_signal"/>
</dbReference>